<reference evidence="3 4" key="1">
    <citation type="submission" date="2020-05" db="EMBL/GenBank/DDBJ databases">
        <title>Strain PA2F3 complete genome.</title>
        <authorList>
            <person name="Kim Y.-S."/>
            <person name="Kim S.-J."/>
            <person name="Jung H.-k."/>
            <person name="Kim S.-E."/>
            <person name="Kim K.-H."/>
        </authorList>
    </citation>
    <scope>NUCLEOTIDE SEQUENCE [LARGE SCALE GENOMIC DNA]</scope>
    <source>
        <strain evidence="3 4">PA2F3</strain>
    </source>
</reference>
<feature type="transmembrane region" description="Helical" evidence="2">
    <location>
        <begin position="73"/>
        <end position="95"/>
    </location>
</feature>
<evidence type="ECO:0000313" key="3">
    <source>
        <dbReference type="EMBL" id="QKJ20124.1"/>
    </source>
</evidence>
<accession>A0A7D4TRN4</accession>
<dbReference type="Proteomes" id="UP000502498">
    <property type="component" value="Chromosome"/>
</dbReference>
<protein>
    <submittedName>
        <fullName evidence="3">Uncharacterized protein</fullName>
    </submittedName>
</protein>
<dbReference type="EMBL" id="CP054038">
    <property type="protein sequence ID" value="QKJ20124.1"/>
    <property type="molecule type" value="Genomic_DNA"/>
</dbReference>
<keyword evidence="2" id="KW-0472">Membrane</keyword>
<gene>
    <name evidence="3" type="ORF">HQM25_12660</name>
</gene>
<sequence>MKKWIVRFGSLLAFNVIVLLLIGWLTPARVGWSALWAGILLTAIVVWIKPLVERWFRSMAAKSANRRTRAGEWLVEAFLTFSVALIVWVALVLLSGVSVGGGFFGSFWGWVLPPVILLIGWAVYAVIVDRLEAQASALYDKAAGGRVAGETDAAPAVPSPEADAGRRELHDGLTDEQRRMLDDLGKS</sequence>
<feature type="transmembrane region" description="Helical" evidence="2">
    <location>
        <begin position="31"/>
        <end position="52"/>
    </location>
</feature>
<evidence type="ECO:0000256" key="1">
    <source>
        <dbReference type="SAM" id="MobiDB-lite"/>
    </source>
</evidence>
<feature type="transmembrane region" description="Helical" evidence="2">
    <location>
        <begin position="5"/>
        <end position="25"/>
    </location>
</feature>
<feature type="compositionally biased region" description="Basic and acidic residues" evidence="1">
    <location>
        <begin position="163"/>
        <end position="187"/>
    </location>
</feature>
<evidence type="ECO:0000256" key="2">
    <source>
        <dbReference type="SAM" id="Phobius"/>
    </source>
</evidence>
<keyword evidence="2" id="KW-0812">Transmembrane</keyword>
<evidence type="ECO:0000313" key="4">
    <source>
        <dbReference type="Proteomes" id="UP000502498"/>
    </source>
</evidence>
<feature type="transmembrane region" description="Helical" evidence="2">
    <location>
        <begin position="107"/>
        <end position="127"/>
    </location>
</feature>
<proteinExistence type="predicted"/>
<organism evidence="3 4">
    <name type="scientific">Microbacterium hominis</name>
    <dbReference type="NCBI Taxonomy" id="162426"/>
    <lineage>
        <taxon>Bacteria</taxon>
        <taxon>Bacillati</taxon>
        <taxon>Actinomycetota</taxon>
        <taxon>Actinomycetes</taxon>
        <taxon>Micrococcales</taxon>
        <taxon>Microbacteriaceae</taxon>
        <taxon>Microbacterium</taxon>
    </lineage>
</organism>
<keyword evidence="2" id="KW-1133">Transmembrane helix</keyword>
<name>A0A7D4TRN4_9MICO</name>
<feature type="region of interest" description="Disordered" evidence="1">
    <location>
        <begin position="150"/>
        <end position="187"/>
    </location>
</feature>
<dbReference type="RefSeq" id="WP_172990560.1">
    <property type="nucleotide sequence ID" value="NZ_CP054038.1"/>
</dbReference>
<dbReference type="AlphaFoldDB" id="A0A7D4TRN4"/>